<dbReference type="KEGG" id="nue:C5F50_11690"/>
<dbReference type="GeneID" id="56068787"/>
<dbReference type="EMBL" id="CP026995">
    <property type="protein sequence ID" value="QLH07657.1"/>
    <property type="molecule type" value="Genomic_DNA"/>
</dbReference>
<organism evidence="1 2">
    <name type="scientific">Nitrosopumilus ureiphilus</name>
    <dbReference type="NCBI Taxonomy" id="1470067"/>
    <lineage>
        <taxon>Archaea</taxon>
        <taxon>Nitrososphaerota</taxon>
        <taxon>Nitrososphaeria</taxon>
        <taxon>Nitrosopumilales</taxon>
        <taxon>Nitrosopumilaceae</taxon>
        <taxon>Nitrosopumilus</taxon>
    </lineage>
</organism>
<proteinExistence type="predicted"/>
<gene>
    <name evidence="1" type="ORF">C5F50_11690</name>
</gene>
<evidence type="ECO:0000313" key="1">
    <source>
        <dbReference type="EMBL" id="QLH07657.1"/>
    </source>
</evidence>
<accession>A0A7D5R7L4</accession>
<sequence>MSTDDSPSICNVWKGNTSKIINKLELQIPSHFQIYSDMYKEYLRSIDDIFGTCVLSEKEFFDKLNIDPNFMKNLGMYSNFLSGIWINQIENYDNYLKWYSQMRISGLKSYEEFIHTMMDSYSKTLSNLSKNMKK</sequence>
<protein>
    <submittedName>
        <fullName evidence="1">Uncharacterized protein</fullName>
    </submittedName>
</protein>
<evidence type="ECO:0000313" key="2">
    <source>
        <dbReference type="Proteomes" id="UP000509478"/>
    </source>
</evidence>
<dbReference type="AlphaFoldDB" id="A0A7D5R7L4"/>
<dbReference type="OrthoDB" id="9885at2157"/>
<dbReference type="Proteomes" id="UP000509478">
    <property type="component" value="Chromosome"/>
</dbReference>
<name>A0A7D5R7L4_9ARCH</name>
<dbReference type="RefSeq" id="WP_179371534.1">
    <property type="nucleotide sequence ID" value="NZ_CP026995.1"/>
</dbReference>
<keyword evidence="2" id="KW-1185">Reference proteome</keyword>
<reference evidence="1 2" key="1">
    <citation type="submission" date="2018-02" db="EMBL/GenBank/DDBJ databases">
        <title>Complete genome of Nitrosopumilus ureaphilus PS0.</title>
        <authorList>
            <person name="Qin W."/>
            <person name="Zheng Y."/>
            <person name="Stahl D.A."/>
        </authorList>
    </citation>
    <scope>NUCLEOTIDE SEQUENCE [LARGE SCALE GENOMIC DNA]</scope>
    <source>
        <strain evidence="1 2">PS0</strain>
    </source>
</reference>